<keyword evidence="4 13" id="KW-0963">Cytoplasm</keyword>
<feature type="binding site" evidence="13">
    <location>
        <begin position="248"/>
        <end position="249"/>
    </location>
    <ligand>
        <name>pyridoxal 5'-phosphate</name>
        <dbReference type="ChEBI" id="CHEBI:597326"/>
    </ligand>
</feature>
<dbReference type="SUPFAM" id="SSF53383">
    <property type="entry name" value="PLP-dependent transferases"/>
    <property type="match status" value="1"/>
</dbReference>
<dbReference type="GO" id="GO:0008615">
    <property type="term" value="P:pyridoxine biosynthetic process"/>
    <property type="evidence" value="ECO:0007669"/>
    <property type="project" value="UniProtKB-UniRule"/>
</dbReference>
<name>A0A2P8DM03_9ACTN</name>
<proteinExistence type="inferred from homology"/>
<evidence type="ECO:0000256" key="10">
    <source>
        <dbReference type="ARBA" id="ARBA00023299"/>
    </source>
</evidence>
<protein>
    <recommendedName>
        <fullName evidence="13">Phosphoserine aminotransferase</fullName>
        <ecNumber evidence="13">2.6.1.52</ecNumber>
    </recommendedName>
    <alternativeName>
        <fullName evidence="13">Phosphohydroxythreonine aminotransferase</fullName>
        <shortName evidence="13">PSAT</shortName>
    </alternativeName>
</protein>
<dbReference type="UniPathway" id="UPA00244">
    <property type="reaction ID" value="UER00311"/>
</dbReference>
<comment type="caution">
    <text evidence="16">The sequence shown here is derived from an EMBL/GenBank/DDBJ whole genome shotgun (WGS) entry which is preliminary data.</text>
</comment>
<feature type="domain" description="Aminotransferase class V" evidence="15">
    <location>
        <begin position="141"/>
        <end position="332"/>
    </location>
</feature>
<evidence type="ECO:0000256" key="6">
    <source>
        <dbReference type="ARBA" id="ARBA00022605"/>
    </source>
</evidence>
<accession>A0A2P8DM03</accession>
<dbReference type="Gene3D" id="3.40.640.10">
    <property type="entry name" value="Type I PLP-dependent aspartate aminotransferase-like (Major domain)"/>
    <property type="match status" value="1"/>
</dbReference>
<dbReference type="InterPro" id="IPR000192">
    <property type="entry name" value="Aminotrans_V_dom"/>
</dbReference>
<dbReference type="InterPro" id="IPR015424">
    <property type="entry name" value="PyrdxlP-dep_Trfase"/>
</dbReference>
<comment type="caution">
    <text evidence="13">Lacks conserved residue(s) required for the propagation of feature annotation.</text>
</comment>
<evidence type="ECO:0000256" key="8">
    <source>
        <dbReference type="ARBA" id="ARBA00022898"/>
    </source>
</evidence>
<dbReference type="InterPro" id="IPR015421">
    <property type="entry name" value="PyrdxlP-dep_Trfase_major"/>
</dbReference>
<feature type="binding site" evidence="13">
    <location>
        <position position="173"/>
    </location>
    <ligand>
        <name>pyridoxal 5'-phosphate</name>
        <dbReference type="ChEBI" id="CHEBI:597326"/>
    </ligand>
</feature>
<comment type="function">
    <text evidence="1 13">Catalyzes the reversible conversion of 3-phosphohydroxypyruvate to phosphoserine and of 3-hydroxy-2-oxo-4-phosphonooxybutanoate to phosphohydroxythreonine.</text>
</comment>
<dbReference type="InterPro" id="IPR015422">
    <property type="entry name" value="PyrdxlP-dep_Trfase_small"/>
</dbReference>
<feature type="binding site" evidence="13">
    <location>
        <position position="104"/>
    </location>
    <ligand>
        <name>pyridoxal 5'-phosphate</name>
        <dbReference type="ChEBI" id="CHEBI:597326"/>
    </ligand>
</feature>
<evidence type="ECO:0000259" key="15">
    <source>
        <dbReference type="Pfam" id="PF00266"/>
    </source>
</evidence>
<feature type="modified residue" description="N6-(pyridoxal phosphate)lysine" evidence="13">
    <location>
        <position position="197"/>
    </location>
</feature>
<feature type="binding site" evidence="13">
    <location>
        <position position="46"/>
    </location>
    <ligand>
        <name>L-glutamate</name>
        <dbReference type="ChEBI" id="CHEBI:29985"/>
    </ligand>
</feature>
<keyword evidence="17" id="KW-1185">Reference proteome</keyword>
<evidence type="ECO:0000313" key="17">
    <source>
        <dbReference type="Proteomes" id="UP000243528"/>
    </source>
</evidence>
<dbReference type="GO" id="GO:0008453">
    <property type="term" value="F:alanine-glyoxylate transaminase activity"/>
    <property type="evidence" value="ECO:0007669"/>
    <property type="project" value="TreeGrafter"/>
</dbReference>
<comment type="pathway">
    <text evidence="2 13">Amino-acid biosynthesis; L-serine biosynthesis; L-serine from 3-phospho-D-glycerate: step 2/3.</text>
</comment>
<evidence type="ECO:0000256" key="13">
    <source>
        <dbReference type="HAMAP-Rule" id="MF_00160"/>
    </source>
</evidence>
<dbReference type="OrthoDB" id="975012at2"/>
<evidence type="ECO:0000256" key="1">
    <source>
        <dbReference type="ARBA" id="ARBA00003483"/>
    </source>
</evidence>
<evidence type="ECO:0000256" key="4">
    <source>
        <dbReference type="ARBA" id="ARBA00022490"/>
    </source>
</evidence>
<dbReference type="Pfam" id="PF00266">
    <property type="entry name" value="Aminotran_5"/>
    <property type="match status" value="1"/>
</dbReference>
<feature type="region of interest" description="Disordered" evidence="14">
    <location>
        <begin position="1"/>
        <end position="25"/>
    </location>
</feature>
<keyword evidence="9 13" id="KW-0664">Pyridoxine biosynthesis</keyword>
<dbReference type="GO" id="GO:0030170">
    <property type="term" value="F:pyridoxal phosphate binding"/>
    <property type="evidence" value="ECO:0007669"/>
    <property type="project" value="UniProtKB-UniRule"/>
</dbReference>
<comment type="subunit">
    <text evidence="13">Homodimer.</text>
</comment>
<keyword evidence="5 13" id="KW-0032">Aminotransferase</keyword>
<dbReference type="Proteomes" id="UP000243528">
    <property type="component" value="Unassembled WGS sequence"/>
</dbReference>
<feature type="binding site" evidence="13">
    <location>
        <position position="150"/>
    </location>
    <ligand>
        <name>pyridoxal 5'-phosphate</name>
        <dbReference type="ChEBI" id="CHEBI:597326"/>
    </ligand>
</feature>
<keyword evidence="8 13" id="KW-0663">Pyridoxal phosphate</keyword>
<evidence type="ECO:0000313" key="16">
    <source>
        <dbReference type="EMBL" id="PSK98244.1"/>
    </source>
</evidence>
<dbReference type="RefSeq" id="WP_106539220.1">
    <property type="nucleotide sequence ID" value="NZ_PYGE01000020.1"/>
</dbReference>
<evidence type="ECO:0000256" key="12">
    <source>
        <dbReference type="ARBA" id="ARBA00049007"/>
    </source>
</evidence>
<dbReference type="GO" id="GO:0004760">
    <property type="term" value="F:L-serine-pyruvate transaminase activity"/>
    <property type="evidence" value="ECO:0007669"/>
    <property type="project" value="TreeGrafter"/>
</dbReference>
<evidence type="ECO:0000256" key="9">
    <source>
        <dbReference type="ARBA" id="ARBA00023096"/>
    </source>
</evidence>
<comment type="catalytic activity">
    <reaction evidence="11 13">
        <text>4-(phosphooxy)-L-threonine + 2-oxoglutarate = (R)-3-hydroxy-2-oxo-4-phosphooxybutanoate + L-glutamate</text>
        <dbReference type="Rhea" id="RHEA:16573"/>
        <dbReference type="ChEBI" id="CHEBI:16810"/>
        <dbReference type="ChEBI" id="CHEBI:29985"/>
        <dbReference type="ChEBI" id="CHEBI:58452"/>
        <dbReference type="ChEBI" id="CHEBI:58538"/>
        <dbReference type="EC" id="2.6.1.52"/>
    </reaction>
</comment>
<dbReference type="PANTHER" id="PTHR21152">
    <property type="entry name" value="AMINOTRANSFERASE CLASS V"/>
    <property type="match status" value="1"/>
</dbReference>
<dbReference type="HAMAP" id="MF_00160">
    <property type="entry name" value="SerC_aminotrans_5"/>
    <property type="match status" value="1"/>
</dbReference>
<dbReference type="GO" id="GO:0004648">
    <property type="term" value="F:O-phospho-L-serine:2-oxoglutarate aminotransferase activity"/>
    <property type="evidence" value="ECO:0007669"/>
    <property type="project" value="UniProtKB-UniRule"/>
</dbReference>
<evidence type="ECO:0000256" key="3">
    <source>
        <dbReference type="ARBA" id="ARBA00006904"/>
    </source>
</evidence>
<dbReference type="AlphaFoldDB" id="A0A2P8DM03"/>
<feature type="binding site" evidence="13">
    <location>
        <position position="196"/>
    </location>
    <ligand>
        <name>pyridoxal 5'-phosphate</name>
        <dbReference type="ChEBI" id="CHEBI:597326"/>
    </ligand>
</feature>
<gene>
    <name evidence="13" type="primary">serC</name>
    <name evidence="16" type="ORF">CLV30_12030</name>
</gene>
<dbReference type="UniPathway" id="UPA00135">
    <property type="reaction ID" value="UER00197"/>
</dbReference>
<comment type="subcellular location">
    <subcellularLocation>
        <location evidence="13">Cytoplasm</location>
    </subcellularLocation>
</comment>
<dbReference type="EMBL" id="PYGE01000020">
    <property type="protein sequence ID" value="PSK98244.1"/>
    <property type="molecule type" value="Genomic_DNA"/>
</dbReference>
<dbReference type="Gene3D" id="3.90.1150.10">
    <property type="entry name" value="Aspartate Aminotransferase, domain 1"/>
    <property type="match status" value="1"/>
</dbReference>
<dbReference type="EC" id="2.6.1.52" evidence="13"/>
<dbReference type="PIRSF" id="PIRSF000525">
    <property type="entry name" value="SerC"/>
    <property type="match status" value="1"/>
</dbReference>
<evidence type="ECO:0000256" key="14">
    <source>
        <dbReference type="SAM" id="MobiDB-lite"/>
    </source>
</evidence>
<dbReference type="InterPro" id="IPR022278">
    <property type="entry name" value="Pser_aminoTfrase"/>
</dbReference>
<evidence type="ECO:0000256" key="2">
    <source>
        <dbReference type="ARBA" id="ARBA00005099"/>
    </source>
</evidence>
<dbReference type="PANTHER" id="PTHR21152:SF40">
    <property type="entry name" value="ALANINE--GLYOXYLATE AMINOTRANSFERASE"/>
    <property type="match status" value="1"/>
</dbReference>
<dbReference type="InterPro" id="IPR006272">
    <property type="entry name" value="Pser_aminoTfrase_mycobac"/>
</dbReference>
<reference evidence="16 17" key="1">
    <citation type="submission" date="2018-03" db="EMBL/GenBank/DDBJ databases">
        <title>Genomic Encyclopedia of Archaeal and Bacterial Type Strains, Phase II (KMG-II): from individual species to whole genera.</title>
        <authorList>
            <person name="Goeker M."/>
        </authorList>
    </citation>
    <scope>NUCLEOTIDE SEQUENCE [LARGE SCALE GENOMIC DNA]</scope>
    <source>
        <strain evidence="16 17">DSM 45211</strain>
    </source>
</reference>
<comment type="pathway">
    <text evidence="13">Cofactor biosynthesis; pyridoxine 5'-phosphate biosynthesis; pyridoxine 5'-phosphate from D-erythrose 4-phosphate: step 3/5.</text>
</comment>
<comment type="cofactor">
    <cofactor evidence="13">
        <name>pyridoxal 5'-phosphate</name>
        <dbReference type="ChEBI" id="CHEBI:597326"/>
    </cofactor>
    <text evidence="13">Binds 1 pyridoxal phosphate per subunit.</text>
</comment>
<keyword evidence="10 13" id="KW-0718">Serine biosynthesis</keyword>
<keyword evidence="7 13" id="KW-0808">Transferase</keyword>
<dbReference type="GO" id="GO:0005737">
    <property type="term" value="C:cytoplasm"/>
    <property type="evidence" value="ECO:0007669"/>
    <property type="project" value="UniProtKB-SubCell"/>
</dbReference>
<evidence type="ECO:0000256" key="5">
    <source>
        <dbReference type="ARBA" id="ARBA00022576"/>
    </source>
</evidence>
<sequence>MTDTVQIPDDLKPADGRFGSGPSKVRPEALSALAENGGSVMGTSHRQAPVKNLVRRVREGVAELFGLPEGYEVVLSNGGTTAFWDAAAFGLMRHRAQHLSFGEFSSKFATVTTQAPWLGEPSVIKSEPGTRPAPVAEAGVDVYAWPHNETSTGVMAPVQRVPGADDDALVLVDATSGAAGLPVDVAQTDVYYFAPQKNFAADGGIWVAAFSPAALARVEEIAATDRYQPAFLDLKTAVDNSGKDQTYNTPAVGTLFLMADQLDWLNGQGGLDFAVSRTTASSNHLYGWAEKSSYATPYVTDPDARSLVVGTVDFDDAIDASELAKTLRANGIVDVEPYRKLGRNQLRVAMFPAVDPADVEALTACIDYVVERLGS</sequence>
<evidence type="ECO:0000256" key="7">
    <source>
        <dbReference type="ARBA" id="ARBA00022679"/>
    </source>
</evidence>
<keyword evidence="6 13" id="KW-0028">Amino-acid biosynthesis</keyword>
<evidence type="ECO:0000256" key="11">
    <source>
        <dbReference type="ARBA" id="ARBA00047630"/>
    </source>
</evidence>
<comment type="similarity">
    <text evidence="3 13">Belongs to the class-V pyridoxal-phosphate-dependent aminotransferase family. SerC subfamily.</text>
</comment>
<dbReference type="GO" id="GO:0006564">
    <property type="term" value="P:L-serine biosynthetic process"/>
    <property type="evidence" value="ECO:0007669"/>
    <property type="project" value="UniProtKB-UniRule"/>
</dbReference>
<dbReference type="NCBIfam" id="TIGR01366">
    <property type="entry name" value="serC_3"/>
    <property type="match status" value="1"/>
</dbReference>
<dbReference type="GO" id="GO:0019265">
    <property type="term" value="P:glycine biosynthetic process, by transamination of glyoxylate"/>
    <property type="evidence" value="ECO:0007669"/>
    <property type="project" value="TreeGrafter"/>
</dbReference>
<organism evidence="16 17">
    <name type="scientific">Haloactinopolyspora alba</name>
    <dbReference type="NCBI Taxonomy" id="648780"/>
    <lineage>
        <taxon>Bacteria</taxon>
        <taxon>Bacillati</taxon>
        <taxon>Actinomycetota</taxon>
        <taxon>Actinomycetes</taxon>
        <taxon>Jiangellales</taxon>
        <taxon>Jiangellaceae</taxon>
        <taxon>Haloactinopolyspora</taxon>
    </lineage>
</organism>
<comment type="catalytic activity">
    <reaction evidence="12 13">
        <text>O-phospho-L-serine + 2-oxoglutarate = 3-phosphooxypyruvate + L-glutamate</text>
        <dbReference type="Rhea" id="RHEA:14329"/>
        <dbReference type="ChEBI" id="CHEBI:16810"/>
        <dbReference type="ChEBI" id="CHEBI:18110"/>
        <dbReference type="ChEBI" id="CHEBI:29985"/>
        <dbReference type="ChEBI" id="CHEBI:57524"/>
        <dbReference type="EC" id="2.6.1.52"/>
    </reaction>
</comment>